<organism evidence="2 3">
    <name type="scientific">Pseudomonas asuensis</name>
    <dbReference type="NCBI Taxonomy" id="1825787"/>
    <lineage>
        <taxon>Bacteria</taxon>
        <taxon>Pseudomonadati</taxon>
        <taxon>Pseudomonadota</taxon>
        <taxon>Gammaproteobacteria</taxon>
        <taxon>Pseudomonadales</taxon>
        <taxon>Pseudomonadaceae</taxon>
        <taxon>Pseudomonas</taxon>
    </lineage>
</organism>
<accession>A0ABQ2H577</accession>
<dbReference type="RefSeq" id="WP_074830177.1">
    <property type="nucleotide sequence ID" value="NZ_BMNW01000041.1"/>
</dbReference>
<feature type="domain" description="CobQ/CobB/MinD/ParA nucleotide binding" evidence="1">
    <location>
        <begin position="7"/>
        <end position="117"/>
    </location>
</feature>
<dbReference type="PANTHER" id="PTHR13696:SF96">
    <property type="entry name" value="COBQ_COBB_MIND_PARA NUCLEOTIDE BINDING DOMAIN-CONTAINING PROTEIN"/>
    <property type="match status" value="1"/>
</dbReference>
<dbReference type="InterPro" id="IPR002586">
    <property type="entry name" value="CobQ/CobB/MinD/ParA_Nub-bd_dom"/>
</dbReference>
<reference evidence="3" key="1">
    <citation type="journal article" date="2019" name="Int. J. Syst. Evol. Microbiol.">
        <title>The Global Catalogue of Microorganisms (GCM) 10K type strain sequencing project: providing services to taxonomists for standard genome sequencing and annotation.</title>
        <authorList>
            <consortium name="The Broad Institute Genomics Platform"/>
            <consortium name="The Broad Institute Genome Sequencing Center for Infectious Disease"/>
            <person name="Wu L."/>
            <person name="Ma J."/>
        </authorList>
    </citation>
    <scope>NUCLEOTIDE SEQUENCE [LARGE SCALE GENOMIC DNA]</scope>
    <source>
        <strain evidence="3">JCM 13501</strain>
    </source>
</reference>
<evidence type="ECO:0000259" key="1">
    <source>
        <dbReference type="Pfam" id="PF01656"/>
    </source>
</evidence>
<sequence>MILLLGGEKGGSGKSCLAQNLAVWLQAQGGDVLLLDADPQGTTADWAAERQNAGDLPAIPVVQAHGNIRQTLMDLRRRYRQIVVDAGGADSEALRSAMTVATHMLIPFRPKRRDLKTLPKVENLARLAIAVNPNLTVRAVITQAPSLPSQVQRILDAKDACSSFGIEPLQAITTARNVYDDADENGSSVLESCNDTKAVEEIESLARELWGNQSWA</sequence>
<protein>
    <submittedName>
        <fullName evidence="2">Chromosome partitioning protein ParA</fullName>
    </submittedName>
</protein>
<proteinExistence type="predicted"/>
<comment type="caution">
    <text evidence="2">The sequence shown here is derived from an EMBL/GenBank/DDBJ whole genome shotgun (WGS) entry which is preliminary data.</text>
</comment>
<keyword evidence="3" id="KW-1185">Reference proteome</keyword>
<dbReference type="SUPFAM" id="SSF52540">
    <property type="entry name" value="P-loop containing nucleoside triphosphate hydrolases"/>
    <property type="match status" value="1"/>
</dbReference>
<dbReference type="CDD" id="cd02042">
    <property type="entry name" value="ParAB_family"/>
    <property type="match status" value="1"/>
</dbReference>
<evidence type="ECO:0000313" key="3">
    <source>
        <dbReference type="Proteomes" id="UP000616499"/>
    </source>
</evidence>
<dbReference type="PIRSF" id="PIRSF009320">
    <property type="entry name" value="Nuc_binding_HP_1000"/>
    <property type="match status" value="1"/>
</dbReference>
<gene>
    <name evidence="2" type="ORF">GCM10009425_48950</name>
</gene>
<dbReference type="InterPro" id="IPR027417">
    <property type="entry name" value="P-loop_NTPase"/>
</dbReference>
<dbReference type="InterPro" id="IPR050678">
    <property type="entry name" value="DNA_Partitioning_ATPase"/>
</dbReference>
<dbReference type="PANTHER" id="PTHR13696">
    <property type="entry name" value="P-LOOP CONTAINING NUCLEOSIDE TRIPHOSPHATE HYDROLASE"/>
    <property type="match status" value="1"/>
</dbReference>
<name>A0ABQ2H577_9PSED</name>
<dbReference type="Gene3D" id="3.40.50.300">
    <property type="entry name" value="P-loop containing nucleotide triphosphate hydrolases"/>
    <property type="match status" value="1"/>
</dbReference>
<evidence type="ECO:0000313" key="2">
    <source>
        <dbReference type="EMBL" id="GGM32673.1"/>
    </source>
</evidence>
<dbReference type="GeneID" id="300269660"/>
<dbReference type="EMBL" id="BMNW01000041">
    <property type="protein sequence ID" value="GGM32673.1"/>
    <property type="molecule type" value="Genomic_DNA"/>
</dbReference>
<dbReference type="Proteomes" id="UP000616499">
    <property type="component" value="Unassembled WGS sequence"/>
</dbReference>
<dbReference type="Pfam" id="PF01656">
    <property type="entry name" value="CbiA"/>
    <property type="match status" value="1"/>
</dbReference>